<evidence type="ECO:0000313" key="2">
    <source>
        <dbReference type="Proteomes" id="UP000003053"/>
    </source>
</evidence>
<dbReference type="AlphaFoldDB" id="A4BWW7"/>
<dbReference type="OrthoDB" id="713598at2"/>
<protein>
    <recommendedName>
        <fullName evidence="3">GLPGLI family protein</fullName>
    </recommendedName>
</protein>
<dbReference type="STRING" id="313594.PI23P_03152"/>
<gene>
    <name evidence="1" type="ORF">PI23P_03152</name>
</gene>
<comment type="caution">
    <text evidence="1">The sequence shown here is derived from an EMBL/GenBank/DDBJ whole genome shotgun (WGS) entry which is preliminary data.</text>
</comment>
<accession>A4BWW7</accession>
<proteinExistence type="predicted"/>
<sequence length="241" mass="27211">MNLLKTQLLLFFFFTTGFFSQSNSSGIIHYESEINSKKLKEYMTNKREKIKSKGLVKSLDKIFQNTNSIKSKLVFSDGKGLFKVEDKLSLGDKDLAQKVLETVSGGSKEYYYNTNLKSYLIKDCGALGECFIYPNTFLEWKLTQETKIINGFGCYKGTRSNGKVIAWYAPSIPISFGPKGEYGLPGLILELEEGKIIFKATKIILNPENELEIKVPKDGKIVTTKEYTQIIKKAKKSVFGN</sequence>
<keyword evidence="2" id="KW-1185">Reference proteome</keyword>
<organism evidence="1 2">
    <name type="scientific">Polaribacter irgensii 23-P</name>
    <dbReference type="NCBI Taxonomy" id="313594"/>
    <lineage>
        <taxon>Bacteria</taxon>
        <taxon>Pseudomonadati</taxon>
        <taxon>Bacteroidota</taxon>
        <taxon>Flavobacteriia</taxon>
        <taxon>Flavobacteriales</taxon>
        <taxon>Flavobacteriaceae</taxon>
    </lineage>
</organism>
<dbReference type="Pfam" id="PF09697">
    <property type="entry name" value="Porph_ging"/>
    <property type="match status" value="1"/>
</dbReference>
<dbReference type="eggNOG" id="ENOG5032Y7Q">
    <property type="taxonomic scope" value="Bacteria"/>
</dbReference>
<dbReference type="NCBIfam" id="TIGR01200">
    <property type="entry name" value="GLPGLI"/>
    <property type="match status" value="1"/>
</dbReference>
<dbReference type="HOGENOM" id="CLU_085659_0_1_10"/>
<dbReference type="Proteomes" id="UP000003053">
    <property type="component" value="Unassembled WGS sequence"/>
</dbReference>
<dbReference type="InterPro" id="IPR005901">
    <property type="entry name" value="GLPGLI"/>
</dbReference>
<dbReference type="EMBL" id="AAOG01000001">
    <property type="protein sequence ID" value="EAR13458.1"/>
    <property type="molecule type" value="Genomic_DNA"/>
</dbReference>
<reference evidence="1 2" key="1">
    <citation type="submission" date="2006-02" db="EMBL/GenBank/DDBJ databases">
        <authorList>
            <person name="Murray A."/>
            <person name="Staley J."/>
            <person name="Ferriera S."/>
            <person name="Johnson J."/>
            <person name="Kravitz S."/>
            <person name="Halpern A."/>
            <person name="Remington K."/>
            <person name="Beeson K."/>
            <person name="Tran B."/>
            <person name="Rogers Y.-H."/>
            <person name="Friedman R."/>
            <person name="Venter J.C."/>
        </authorList>
    </citation>
    <scope>NUCLEOTIDE SEQUENCE [LARGE SCALE GENOMIC DNA]</scope>
    <source>
        <strain evidence="1 2">23-P</strain>
    </source>
</reference>
<dbReference type="RefSeq" id="WP_004569256.1">
    <property type="nucleotide sequence ID" value="NZ_CH724148.1"/>
</dbReference>
<evidence type="ECO:0008006" key="3">
    <source>
        <dbReference type="Google" id="ProtNLM"/>
    </source>
</evidence>
<evidence type="ECO:0000313" key="1">
    <source>
        <dbReference type="EMBL" id="EAR13458.1"/>
    </source>
</evidence>
<name>A4BWW7_9FLAO</name>